<reference evidence="2 3" key="1">
    <citation type="submission" date="2024-09" db="EMBL/GenBank/DDBJ databases">
        <authorList>
            <person name="Sun Q."/>
            <person name="Mori K."/>
        </authorList>
    </citation>
    <scope>NUCLEOTIDE SEQUENCE [LARGE SCALE GENOMIC DNA]</scope>
    <source>
        <strain evidence="2 3">NCAIM B.02301</strain>
    </source>
</reference>
<dbReference type="EMBL" id="JBHLTR010000011">
    <property type="protein sequence ID" value="MFC0559118.1"/>
    <property type="molecule type" value="Genomic_DNA"/>
</dbReference>
<proteinExistence type="predicted"/>
<dbReference type="Proteomes" id="UP001589833">
    <property type="component" value="Unassembled WGS sequence"/>
</dbReference>
<protein>
    <submittedName>
        <fullName evidence="2">Uncharacterized protein</fullName>
    </submittedName>
</protein>
<keyword evidence="1" id="KW-1133">Transmembrane helix</keyword>
<evidence type="ECO:0000313" key="3">
    <source>
        <dbReference type="Proteomes" id="UP001589833"/>
    </source>
</evidence>
<evidence type="ECO:0000313" key="2">
    <source>
        <dbReference type="EMBL" id="MFC0559118.1"/>
    </source>
</evidence>
<evidence type="ECO:0000256" key="1">
    <source>
        <dbReference type="SAM" id="Phobius"/>
    </source>
</evidence>
<comment type="caution">
    <text evidence="2">The sequence shown here is derived from an EMBL/GenBank/DDBJ whole genome shotgun (WGS) entry which is preliminary data.</text>
</comment>
<organism evidence="2 3">
    <name type="scientific">Halalkalibacter alkalisediminis</name>
    <dbReference type="NCBI Taxonomy" id="935616"/>
    <lineage>
        <taxon>Bacteria</taxon>
        <taxon>Bacillati</taxon>
        <taxon>Bacillota</taxon>
        <taxon>Bacilli</taxon>
        <taxon>Bacillales</taxon>
        <taxon>Bacillaceae</taxon>
        <taxon>Halalkalibacter</taxon>
    </lineage>
</organism>
<name>A0ABV6NG45_9BACI</name>
<gene>
    <name evidence="2" type="ORF">ACFFH4_08645</name>
</gene>
<keyword evidence="1" id="KW-0472">Membrane</keyword>
<sequence>MIGPAATHYIYDISSTKSASSKWIFAAHQVGAAVAASGAGIIYKIFNSYTWAFALRGMFYLVSKWYNRCNYFLMVHFLFCFSDRR</sequence>
<accession>A0ABV6NG45</accession>
<feature type="transmembrane region" description="Helical" evidence="1">
    <location>
        <begin position="23"/>
        <end position="45"/>
    </location>
</feature>
<keyword evidence="3" id="KW-1185">Reference proteome</keyword>
<keyword evidence="1" id="KW-0812">Transmembrane</keyword>